<dbReference type="Proteomes" id="UP000594034">
    <property type="component" value="Chromosome"/>
</dbReference>
<dbReference type="AlphaFoldDB" id="A0A5J6X291"/>
<feature type="chain" id="PRO_5023918190" description="Cyd operon protein YbgE" evidence="2">
    <location>
        <begin position="21"/>
        <end position="81"/>
    </location>
</feature>
<accession>A0A5J6X291</accession>
<keyword evidence="1" id="KW-0812">Transmembrane</keyword>
<keyword evidence="1" id="KW-1133">Transmembrane helix</keyword>
<evidence type="ECO:0000256" key="2">
    <source>
        <dbReference type="SAM" id="SignalP"/>
    </source>
</evidence>
<proteinExistence type="predicted"/>
<name>A0A5J6X291_9GAMM</name>
<protein>
    <recommendedName>
        <fullName evidence="5">Cyd operon protein YbgE</fullName>
    </recommendedName>
</protein>
<gene>
    <name evidence="3" type="ORF">FE240_03575</name>
</gene>
<feature type="signal peptide" evidence="2">
    <location>
        <begin position="1"/>
        <end position="20"/>
    </location>
</feature>
<sequence>MLVSAILMAVAMLQAPNLVAANTSAHAHWVSLVLMWSVCAGLINGMGWQPRSWPVRLLLFPWLALLLNGWGLWLTRSYFLG</sequence>
<keyword evidence="4" id="KW-1185">Reference proteome</keyword>
<organism evidence="3 4">
    <name type="scientific">Aeromonas simiae</name>
    <dbReference type="NCBI Taxonomy" id="218936"/>
    <lineage>
        <taxon>Bacteria</taxon>
        <taxon>Pseudomonadati</taxon>
        <taxon>Pseudomonadota</taxon>
        <taxon>Gammaproteobacteria</taxon>
        <taxon>Aeromonadales</taxon>
        <taxon>Aeromonadaceae</taxon>
        <taxon>Aeromonas</taxon>
    </lineage>
</organism>
<dbReference type="InterPro" id="IPR011846">
    <property type="entry name" value="Cyd_oper_YbgE"/>
</dbReference>
<evidence type="ECO:0000256" key="1">
    <source>
        <dbReference type="SAM" id="Phobius"/>
    </source>
</evidence>
<dbReference type="Pfam" id="PF09600">
    <property type="entry name" value="Cyd_oper_YbgE"/>
    <property type="match status" value="1"/>
</dbReference>
<evidence type="ECO:0000313" key="4">
    <source>
        <dbReference type="Proteomes" id="UP000594034"/>
    </source>
</evidence>
<dbReference type="EMBL" id="CP040449">
    <property type="protein sequence ID" value="QFI56597.1"/>
    <property type="molecule type" value="Genomic_DNA"/>
</dbReference>
<feature type="transmembrane region" description="Helical" evidence="1">
    <location>
        <begin position="55"/>
        <end position="73"/>
    </location>
</feature>
<keyword evidence="1" id="KW-0472">Membrane</keyword>
<dbReference type="KEGG" id="asim:FE240_03575"/>
<feature type="transmembrane region" description="Helical" evidence="1">
    <location>
        <begin position="31"/>
        <end position="48"/>
    </location>
</feature>
<keyword evidence="2" id="KW-0732">Signal</keyword>
<evidence type="ECO:0008006" key="5">
    <source>
        <dbReference type="Google" id="ProtNLM"/>
    </source>
</evidence>
<evidence type="ECO:0000313" key="3">
    <source>
        <dbReference type="EMBL" id="QFI56597.1"/>
    </source>
</evidence>
<reference evidence="3 4" key="1">
    <citation type="submission" date="2019-05" db="EMBL/GenBank/DDBJ databases">
        <title>OXA-830, a novel chromosomally encoded expanded-spectrum class D beta-lactamase in Aeromonas simiae.</title>
        <authorList>
            <person name="Zhou W."/>
            <person name="Chen Q."/>
        </authorList>
    </citation>
    <scope>NUCLEOTIDE SEQUENCE [LARGE SCALE GENOMIC DNA]</scope>
    <source>
        <strain evidence="3 4">A6</strain>
    </source>
</reference>